<dbReference type="InterPro" id="IPR012947">
    <property type="entry name" value="tRNA_SAD"/>
</dbReference>
<dbReference type="GO" id="GO:0006435">
    <property type="term" value="P:threonyl-tRNA aminoacylation"/>
    <property type="evidence" value="ECO:0007669"/>
    <property type="project" value="InterPro"/>
</dbReference>
<dbReference type="InterPro" id="IPR047246">
    <property type="entry name" value="ThrRS_anticodon"/>
</dbReference>
<comment type="catalytic activity">
    <reaction evidence="11">
        <text>tRNA(Thr) + L-threonine + ATP = L-threonyl-tRNA(Thr) + AMP + diphosphate + H(+)</text>
        <dbReference type="Rhea" id="RHEA:24624"/>
        <dbReference type="Rhea" id="RHEA-COMP:9670"/>
        <dbReference type="Rhea" id="RHEA-COMP:9704"/>
        <dbReference type="ChEBI" id="CHEBI:15378"/>
        <dbReference type="ChEBI" id="CHEBI:30616"/>
        <dbReference type="ChEBI" id="CHEBI:33019"/>
        <dbReference type="ChEBI" id="CHEBI:57926"/>
        <dbReference type="ChEBI" id="CHEBI:78442"/>
        <dbReference type="ChEBI" id="CHEBI:78534"/>
        <dbReference type="ChEBI" id="CHEBI:456215"/>
        <dbReference type="EC" id="6.1.1.3"/>
    </reaction>
</comment>
<dbReference type="FunFam" id="3.40.50.800:FF:000003">
    <property type="entry name" value="Threonine--tRNA ligase 2, cytoplasmic"/>
    <property type="match status" value="1"/>
</dbReference>
<dbReference type="PRINTS" id="PR01047">
    <property type="entry name" value="TRNASYNTHTHR"/>
</dbReference>
<evidence type="ECO:0000313" key="17">
    <source>
        <dbReference type="Proteomes" id="UP001164286"/>
    </source>
</evidence>
<keyword evidence="6" id="KW-0547">Nucleotide-binding</keyword>
<evidence type="ECO:0000313" key="16">
    <source>
        <dbReference type="EMBL" id="KAI9638473.1"/>
    </source>
</evidence>
<dbReference type="CDD" id="cd01667">
    <property type="entry name" value="TGS_ThrRS"/>
    <property type="match status" value="1"/>
</dbReference>
<keyword evidence="8" id="KW-0648">Protein biosynthesis</keyword>
<keyword evidence="17" id="KW-1185">Reference proteome</keyword>
<dbReference type="SUPFAM" id="SSF55681">
    <property type="entry name" value="Class II aaRS and biotin synthetases"/>
    <property type="match status" value="1"/>
</dbReference>
<dbReference type="InterPro" id="IPR004154">
    <property type="entry name" value="Anticodon-bd"/>
</dbReference>
<feature type="region of interest" description="Disordered" evidence="13">
    <location>
        <begin position="46"/>
        <end position="96"/>
    </location>
</feature>
<comment type="similarity">
    <text evidence="2">Belongs to the class-II aminoacyl-tRNA synthetase family.</text>
</comment>
<dbReference type="GO" id="GO:0005524">
    <property type="term" value="F:ATP binding"/>
    <property type="evidence" value="ECO:0007669"/>
    <property type="project" value="UniProtKB-KW"/>
</dbReference>
<dbReference type="NCBIfam" id="TIGR00418">
    <property type="entry name" value="thrS"/>
    <property type="match status" value="1"/>
</dbReference>
<dbReference type="FunFam" id="3.10.20.30:FF:000006">
    <property type="entry name" value="Threonine--tRNA ligase, cytoplasmic"/>
    <property type="match status" value="1"/>
</dbReference>
<evidence type="ECO:0000256" key="8">
    <source>
        <dbReference type="ARBA" id="ARBA00022917"/>
    </source>
</evidence>
<dbReference type="CDD" id="cd00860">
    <property type="entry name" value="ThrRS_anticodon"/>
    <property type="match status" value="1"/>
</dbReference>
<evidence type="ECO:0000256" key="4">
    <source>
        <dbReference type="ARBA" id="ARBA00022490"/>
    </source>
</evidence>
<keyword evidence="9" id="KW-0030">Aminoacyl-tRNA synthetase</keyword>
<dbReference type="EC" id="6.1.1.3" evidence="3"/>
<evidence type="ECO:0000256" key="2">
    <source>
        <dbReference type="ARBA" id="ARBA00008226"/>
    </source>
</evidence>
<keyword evidence="5 16" id="KW-0436">Ligase</keyword>
<proteinExistence type="inferred from homology"/>
<dbReference type="Pfam" id="PF07973">
    <property type="entry name" value="tRNA_SAD"/>
    <property type="match status" value="1"/>
</dbReference>
<organism evidence="16 17">
    <name type="scientific">Dioszegia hungarica</name>
    <dbReference type="NCBI Taxonomy" id="4972"/>
    <lineage>
        <taxon>Eukaryota</taxon>
        <taxon>Fungi</taxon>
        <taxon>Dikarya</taxon>
        <taxon>Basidiomycota</taxon>
        <taxon>Agaricomycotina</taxon>
        <taxon>Tremellomycetes</taxon>
        <taxon>Tremellales</taxon>
        <taxon>Bulleribasidiaceae</taxon>
        <taxon>Dioszegia</taxon>
    </lineage>
</organism>
<dbReference type="AlphaFoldDB" id="A0AA38LXE0"/>
<feature type="domain" description="TGS" evidence="15">
    <location>
        <begin position="123"/>
        <end position="186"/>
    </location>
</feature>
<dbReference type="SUPFAM" id="SSF52954">
    <property type="entry name" value="Class II aaRS ABD-related"/>
    <property type="match status" value="1"/>
</dbReference>
<evidence type="ECO:0000256" key="1">
    <source>
        <dbReference type="ARBA" id="ARBA00004496"/>
    </source>
</evidence>
<dbReference type="InterPro" id="IPR036621">
    <property type="entry name" value="Anticodon-bd_dom_sf"/>
</dbReference>
<evidence type="ECO:0000256" key="9">
    <source>
        <dbReference type="ARBA" id="ARBA00023146"/>
    </source>
</evidence>
<evidence type="ECO:0000259" key="14">
    <source>
        <dbReference type="PROSITE" id="PS50862"/>
    </source>
</evidence>
<dbReference type="SUPFAM" id="SSF55186">
    <property type="entry name" value="ThrRS/AlaRS common domain"/>
    <property type="match status" value="1"/>
</dbReference>
<evidence type="ECO:0000256" key="3">
    <source>
        <dbReference type="ARBA" id="ARBA00013163"/>
    </source>
</evidence>
<dbReference type="Gene3D" id="3.30.980.10">
    <property type="entry name" value="Threonyl-trna Synthetase, Chain A, domain 2"/>
    <property type="match status" value="1"/>
</dbReference>
<dbReference type="EMBL" id="JAKWFO010000003">
    <property type="protein sequence ID" value="KAI9638473.1"/>
    <property type="molecule type" value="Genomic_DNA"/>
</dbReference>
<dbReference type="FunFam" id="3.30.930.10:FF:000019">
    <property type="entry name" value="Threonine--tRNA ligase"/>
    <property type="match status" value="1"/>
</dbReference>
<dbReference type="InterPro" id="IPR006195">
    <property type="entry name" value="aa-tRNA-synth_II"/>
</dbReference>
<dbReference type="PANTHER" id="PTHR11451">
    <property type="entry name" value="THREONINE-TRNA LIGASE"/>
    <property type="match status" value="1"/>
</dbReference>
<dbReference type="Gene3D" id="3.10.20.30">
    <property type="match status" value="1"/>
</dbReference>
<dbReference type="PANTHER" id="PTHR11451:SF46">
    <property type="entry name" value="THREONINE--TRNA LIGASE"/>
    <property type="match status" value="1"/>
</dbReference>
<dbReference type="SMART" id="SM00863">
    <property type="entry name" value="tRNA_SAD"/>
    <property type="match status" value="1"/>
</dbReference>
<dbReference type="RefSeq" id="XP_052948250.1">
    <property type="nucleotide sequence ID" value="XM_053086637.1"/>
</dbReference>
<dbReference type="Pfam" id="PF03129">
    <property type="entry name" value="HGTP_anticodon"/>
    <property type="match status" value="1"/>
</dbReference>
<reference evidence="16" key="1">
    <citation type="journal article" date="2022" name="G3 (Bethesda)">
        <title>High quality genome of the basidiomycete yeast Dioszegia hungarica PDD-24b-2 isolated from cloud water.</title>
        <authorList>
            <person name="Jarrige D."/>
            <person name="Haridas S."/>
            <person name="Bleykasten-Grosshans C."/>
            <person name="Joly M."/>
            <person name="Nadalig T."/>
            <person name="Sancelme M."/>
            <person name="Vuilleumier S."/>
            <person name="Grigoriev I.V."/>
            <person name="Amato P."/>
            <person name="Bringel F."/>
        </authorList>
    </citation>
    <scope>NUCLEOTIDE SEQUENCE</scope>
    <source>
        <strain evidence="16">PDD-24b-2</strain>
    </source>
</reference>
<protein>
    <recommendedName>
        <fullName evidence="12">Probable threonine--tRNA ligase, cytoplasmic</fullName>
        <ecNumber evidence="3">6.1.1.3</ecNumber>
    </recommendedName>
    <alternativeName>
        <fullName evidence="10">Threonyl-tRNA synthetase</fullName>
    </alternativeName>
</protein>
<dbReference type="InterPro" id="IPR012676">
    <property type="entry name" value="TGS-like"/>
</dbReference>
<keyword evidence="7" id="KW-0067">ATP-binding</keyword>
<evidence type="ECO:0000256" key="11">
    <source>
        <dbReference type="ARBA" id="ARBA00049515"/>
    </source>
</evidence>
<dbReference type="Gene3D" id="3.40.50.800">
    <property type="entry name" value="Anticodon-binding domain"/>
    <property type="match status" value="1"/>
</dbReference>
<dbReference type="SUPFAM" id="SSF81271">
    <property type="entry name" value="TGS-like"/>
    <property type="match status" value="1"/>
</dbReference>
<dbReference type="FunFam" id="3.30.980.10:FF:000005">
    <property type="entry name" value="Threonyl-tRNA synthetase, mitochondrial"/>
    <property type="match status" value="1"/>
</dbReference>
<gene>
    <name evidence="16" type="ORF">MKK02DRAFT_22870</name>
</gene>
<dbReference type="CDD" id="cd00771">
    <property type="entry name" value="ThrRS_core"/>
    <property type="match status" value="1"/>
</dbReference>
<evidence type="ECO:0000256" key="5">
    <source>
        <dbReference type="ARBA" id="ARBA00022598"/>
    </source>
</evidence>
<dbReference type="GO" id="GO:0005739">
    <property type="term" value="C:mitochondrion"/>
    <property type="evidence" value="ECO:0007669"/>
    <property type="project" value="TreeGrafter"/>
</dbReference>
<feature type="compositionally biased region" description="Low complexity" evidence="13">
    <location>
        <begin position="634"/>
        <end position="651"/>
    </location>
</feature>
<dbReference type="InterPro" id="IPR045864">
    <property type="entry name" value="aa-tRNA-synth_II/BPL/LPL"/>
</dbReference>
<dbReference type="InterPro" id="IPR002314">
    <property type="entry name" value="aa-tRNA-synt_IIb"/>
</dbReference>
<dbReference type="Gene3D" id="3.30.930.10">
    <property type="entry name" value="Bira Bifunctional Protein, Domain 2"/>
    <property type="match status" value="1"/>
</dbReference>
<comment type="subcellular location">
    <subcellularLocation>
        <location evidence="1">Cytoplasm</location>
    </subcellularLocation>
</comment>
<sequence length="799" mass="90568">MLGRHLVQAARRSLPTRITHQSTRILAQEPSAFLNYRIRTMSTSLHPVGSTAEPAAPSQPSGPMPDQQQKGQPKEKKEKKSGGGGSSGPLEVTPPPQFFEDRIKIFDEYMAKYKQHIADQPREPITITLPDGKQLEGTSWETTPLQLAKSIAVSLAEKVIIAKVNNQELWDLHRPLEASCSLALLDFDSPENNYEARQVFWHSAAHVMGEACERRFENCCLGYGPPIAEGGFFYDFHAGGRTLSQDDWKGIEDVAKMAVKEKQPFERLELPKEVLLEMFKYNKYKQHYINDKVPDGTSSTVYRCGPLIDLCLGPHVPHTGRIKSMAVTKNSSSYFKGLATEDAFQRIYGIAFPDSKQMTEYKKQMEEAAKRDHRKIGREQELFTFSELSPGSAFMLPMGTRIYNTLQAFIREEYWKRGFEEVGTPNMFNAELWKKSGHWQHYSEDMFQLKVDEDMFGLKPMNCPGHCVLFDTRERSYRELPLRFAEFGVLHRNEASGALSGLTRVRRFVQDDAHIFCTQDQIAAEIRGAFEFLEAIYKPFGFTYKVGLSTRNPKKWMGDLKVWDDAEATLRSVLEEKMPGAWHVNEEDAAFYGPKLDFQLVDALKRPWQCGTIQLDFNLPERFNLKYRAPAPPKSADAAPKSADAAAPAAPGELSQDFKRPVMIHRAILGSIERFMAIIIESFGGKWPFWLSPRQVVVIPVAAPFKAYAAEVAQKMKDAGIFAEVDVSDNTLNKKIRNAQVAQWNFVMVVGEVEAETLSVNMRNRDDEVQGREETIKLDEAVQRLIGLKKNRALVSKFE</sequence>
<dbReference type="Pfam" id="PF00587">
    <property type="entry name" value="tRNA-synt_2b"/>
    <property type="match status" value="1"/>
</dbReference>
<dbReference type="PROSITE" id="PS51880">
    <property type="entry name" value="TGS"/>
    <property type="match status" value="1"/>
</dbReference>
<accession>A0AA38LXE0</accession>
<evidence type="ECO:0000256" key="10">
    <source>
        <dbReference type="ARBA" id="ARBA00031900"/>
    </source>
</evidence>
<evidence type="ECO:0000256" key="12">
    <source>
        <dbReference type="ARBA" id="ARBA00072369"/>
    </source>
</evidence>
<evidence type="ECO:0000259" key="15">
    <source>
        <dbReference type="PROSITE" id="PS51880"/>
    </source>
</evidence>
<evidence type="ECO:0000256" key="13">
    <source>
        <dbReference type="SAM" id="MobiDB-lite"/>
    </source>
</evidence>
<dbReference type="Pfam" id="PF02824">
    <property type="entry name" value="TGS"/>
    <property type="match status" value="1"/>
</dbReference>
<feature type="domain" description="Aminoacyl-transfer RNA synthetases class-II family profile" evidence="14">
    <location>
        <begin position="374"/>
        <end position="688"/>
    </location>
</feature>
<evidence type="ECO:0000256" key="6">
    <source>
        <dbReference type="ARBA" id="ARBA00022741"/>
    </source>
</evidence>
<feature type="region of interest" description="Disordered" evidence="13">
    <location>
        <begin position="631"/>
        <end position="652"/>
    </location>
</feature>
<name>A0AA38LXE0_9TREE</name>
<dbReference type="PROSITE" id="PS50862">
    <property type="entry name" value="AA_TRNA_LIGASE_II"/>
    <property type="match status" value="1"/>
</dbReference>
<dbReference type="InterPro" id="IPR033728">
    <property type="entry name" value="ThrRS_core"/>
</dbReference>
<dbReference type="Proteomes" id="UP001164286">
    <property type="component" value="Unassembled WGS sequence"/>
</dbReference>
<dbReference type="InterPro" id="IPR018163">
    <property type="entry name" value="Thr/Ala-tRNA-synth_IIc_edit"/>
</dbReference>
<dbReference type="GO" id="GO:0004829">
    <property type="term" value="F:threonine-tRNA ligase activity"/>
    <property type="evidence" value="ECO:0007669"/>
    <property type="project" value="UniProtKB-EC"/>
</dbReference>
<dbReference type="InterPro" id="IPR004095">
    <property type="entry name" value="TGS"/>
</dbReference>
<dbReference type="InterPro" id="IPR002320">
    <property type="entry name" value="Thr-tRNA-ligase_IIa"/>
</dbReference>
<comment type="caution">
    <text evidence="16">The sequence shown here is derived from an EMBL/GenBank/DDBJ whole genome shotgun (WGS) entry which is preliminary data.</text>
</comment>
<evidence type="ECO:0000256" key="7">
    <source>
        <dbReference type="ARBA" id="ARBA00022840"/>
    </source>
</evidence>
<dbReference type="GeneID" id="77725838"/>
<dbReference type="InterPro" id="IPR012675">
    <property type="entry name" value="Beta-grasp_dom_sf"/>
</dbReference>
<feature type="compositionally biased region" description="Basic and acidic residues" evidence="13">
    <location>
        <begin position="72"/>
        <end position="81"/>
    </location>
</feature>
<keyword evidence="4" id="KW-0963">Cytoplasm</keyword>
<dbReference type="HAMAP" id="MF_00184">
    <property type="entry name" value="Thr_tRNA_synth"/>
    <property type="match status" value="1"/>
</dbReference>